<dbReference type="EMBL" id="MKVH01000024">
    <property type="protein sequence ID" value="OJX56950.1"/>
    <property type="molecule type" value="Genomic_DNA"/>
</dbReference>
<dbReference type="Proteomes" id="UP000184233">
    <property type="component" value="Unassembled WGS sequence"/>
</dbReference>
<reference evidence="2 3" key="1">
    <citation type="submission" date="2016-09" db="EMBL/GenBank/DDBJ databases">
        <title>Genome-resolved meta-omics ties microbial dynamics to process performance in biotechnology for thiocyanate degradation.</title>
        <authorList>
            <person name="Kantor R.S."/>
            <person name="Huddy R.J."/>
            <person name="Iyer R."/>
            <person name="Thomas B.C."/>
            <person name="Brown C.T."/>
            <person name="Anantharaman K."/>
            <person name="Tringe S."/>
            <person name="Hettich R.L."/>
            <person name="Harrison S.T."/>
            <person name="Banfield J.F."/>
        </authorList>
    </citation>
    <scope>NUCLEOTIDE SEQUENCE [LARGE SCALE GENOMIC DNA]</scope>
    <source>
        <strain evidence="2">59-99</strain>
    </source>
</reference>
<accession>A0A1M3KX40</accession>
<dbReference type="InterPro" id="IPR011049">
    <property type="entry name" value="Serralysin-like_metalloprot_C"/>
</dbReference>
<dbReference type="STRING" id="1895771.BGO89_10540"/>
<keyword evidence="1" id="KW-0732">Signal</keyword>
<gene>
    <name evidence="2" type="ORF">BGO89_10540</name>
</gene>
<evidence type="ECO:0000256" key="1">
    <source>
        <dbReference type="SAM" id="SignalP"/>
    </source>
</evidence>
<evidence type="ECO:0000313" key="2">
    <source>
        <dbReference type="EMBL" id="OJX56950.1"/>
    </source>
</evidence>
<name>A0A1M3KX40_9BACT</name>
<evidence type="ECO:0000313" key="3">
    <source>
        <dbReference type="Proteomes" id="UP000184233"/>
    </source>
</evidence>
<feature type="chain" id="PRO_5012092625" description="Trimeric autotransporter adhesin YadA-like head domain-containing protein" evidence="1">
    <location>
        <begin position="27"/>
        <end position="765"/>
    </location>
</feature>
<feature type="signal peptide" evidence="1">
    <location>
        <begin position="1"/>
        <end position="26"/>
    </location>
</feature>
<proteinExistence type="predicted"/>
<dbReference type="AlphaFoldDB" id="A0A1M3KX40"/>
<protein>
    <recommendedName>
        <fullName evidence="4">Trimeric autotransporter adhesin YadA-like head domain-containing protein</fullName>
    </recommendedName>
</protein>
<sequence length="765" mass="76791">MNNHRTIVRMIATAVVVLACAVEAHAQLPVRTRDLRLFSNNNVNYVSHTAPNGLLTNTVYTWPTALPSTNGQVLSGTTAGQLSWISLGNFWALGGNSVPSEQTLGTTSTFDLPIITNNVERMRILSTGEVGIGATPAAARLLDVNGTAGTANVRLRSTGGAAIATVYTPTANDGIIVADANGDLLKRSVGSVLGSTAWLLGGNAVASVQNLGTTSAFALPIITNNAERMRILSTGEVGIGTPTPTTNARLTIATIPATGGRGIDVDMASTTTSSGLVVRGIGASGANDAGILVGTTTAGTGIGMRMGTVAGFNAPDLGIDIQAASNGVIVTPTTAGTGTAFRASTSAGTRGRRAFEGYVRGTAGNVAYGLSSDANAIAGGTGLGAYLSTSGTTGTLYPLVVASENNRNIYLGSTTADTPADLATILTGTSNQSTTYMFNARMSGGATLVGSTSGTVTFVAPATIATSHTYTMPSATGTAGQVLRIATSPAPTASAATLEWGAAAGSEIFEEVTAGQGNVRRKLAYTNGIAGAPVGQYAIDLQAARGAATQTASGQYSALVGGSSNTVSGAYAFIGAGLSNTASNSYASVLGGQANSVSGTHATILGGQSNTVSGNHSMAFGYGAAVTQNNTIVFNHPTVGAGATRVGIGNNNPTVSLDVDGGVVIRPPANLAVTGNNQTVTVGNRSYIVLDPGGADRTGLVLSAGSNAGQILILRILETAGNYIQLPDAAGSNVNLTGNWTGRADDTIMLIWTGANWAETSRSNN</sequence>
<dbReference type="PROSITE" id="PS51257">
    <property type="entry name" value="PROKAR_LIPOPROTEIN"/>
    <property type="match status" value="1"/>
</dbReference>
<evidence type="ECO:0008006" key="4">
    <source>
        <dbReference type="Google" id="ProtNLM"/>
    </source>
</evidence>
<dbReference type="Gene3D" id="2.150.10.10">
    <property type="entry name" value="Serralysin-like metalloprotease, C-terminal"/>
    <property type="match status" value="1"/>
</dbReference>
<comment type="caution">
    <text evidence="2">The sequence shown here is derived from an EMBL/GenBank/DDBJ whole genome shotgun (WGS) entry which is preliminary data.</text>
</comment>
<organism evidence="2 3">
    <name type="scientific">Candidatus Kapaibacterium thiocyanatum</name>
    <dbReference type="NCBI Taxonomy" id="1895771"/>
    <lineage>
        <taxon>Bacteria</taxon>
        <taxon>Pseudomonadati</taxon>
        <taxon>Candidatus Kapaibacteriota</taxon>
        <taxon>Candidatus Kapaibacteriia</taxon>
        <taxon>Candidatus Kapaibacteriales</taxon>
        <taxon>Candidatus Kapaibacteriaceae</taxon>
        <taxon>Candidatus Kapaibacterium</taxon>
    </lineage>
</organism>